<dbReference type="InterPro" id="IPR050300">
    <property type="entry name" value="GDXG_lipolytic_enzyme"/>
</dbReference>
<dbReference type="EMBL" id="LZLC01000153">
    <property type="protein sequence ID" value="OBJ40548.1"/>
    <property type="molecule type" value="Genomic_DNA"/>
</dbReference>
<evidence type="ECO:0000313" key="3">
    <source>
        <dbReference type="EMBL" id="OBJ40548.1"/>
    </source>
</evidence>
<gene>
    <name evidence="3" type="ORF">A5630_24490</name>
</gene>
<sequence>MPNQHFHPDLRRIAAFTPRRSVGRRTLRLVRGLSRLRQPRNATDVEVVRFTSGAGVRIFRPSTRPVPGAALVWMHGGGYVLGQAQQDDNLCRRFSQTLGIPVVSVDYRLAPEHPYPAALEDCYEALAFAASLADVHPERIAIGGASAGAGLAAALALLARDRGQLTPAFQLLSYPMLDDRTCAVSGIARHYRLWNERSNRSAWNAYLGAADPDQAVPARRPDLSGLPPAWIGIGTNDLFYDEAVAYAARLNDAAVPCHLDIIPGAFHSFDQVAPHARVSRDFFQSQCAQLAAALPTGPRAL</sequence>
<dbReference type="PANTHER" id="PTHR48081">
    <property type="entry name" value="AB HYDROLASE SUPERFAMILY PROTEIN C4A8.06C"/>
    <property type="match status" value="1"/>
</dbReference>
<reference evidence="3 4" key="1">
    <citation type="submission" date="2016-06" db="EMBL/GenBank/DDBJ databases">
        <authorList>
            <person name="Kjaerup R.B."/>
            <person name="Dalgaard T.S."/>
            <person name="Juul-Madsen H.R."/>
        </authorList>
    </citation>
    <scope>NUCLEOTIDE SEQUENCE [LARGE SCALE GENOMIC DNA]</scope>
    <source>
        <strain evidence="3 4">1127319.6</strain>
    </source>
</reference>
<accession>A0A1A3GYT7</accession>
<evidence type="ECO:0000259" key="2">
    <source>
        <dbReference type="Pfam" id="PF07859"/>
    </source>
</evidence>
<evidence type="ECO:0000256" key="1">
    <source>
        <dbReference type="ARBA" id="ARBA00022801"/>
    </source>
</evidence>
<dbReference type="InterPro" id="IPR029058">
    <property type="entry name" value="AB_hydrolase_fold"/>
</dbReference>
<dbReference type="GO" id="GO:0016787">
    <property type="term" value="F:hydrolase activity"/>
    <property type="evidence" value="ECO:0007669"/>
    <property type="project" value="UniProtKB-KW"/>
</dbReference>
<dbReference type="SUPFAM" id="SSF53474">
    <property type="entry name" value="alpha/beta-Hydrolases"/>
    <property type="match status" value="1"/>
</dbReference>
<dbReference type="AlphaFoldDB" id="A0A1A3GYT7"/>
<dbReference type="OrthoDB" id="3181909at2"/>
<dbReference type="Pfam" id="PF07859">
    <property type="entry name" value="Abhydrolase_3"/>
    <property type="match status" value="1"/>
</dbReference>
<dbReference type="InterPro" id="IPR013094">
    <property type="entry name" value="AB_hydrolase_3"/>
</dbReference>
<comment type="caution">
    <text evidence="3">The sequence shown here is derived from an EMBL/GenBank/DDBJ whole genome shotgun (WGS) entry which is preliminary data.</text>
</comment>
<dbReference type="PANTHER" id="PTHR48081:SF8">
    <property type="entry name" value="ALPHA_BETA HYDROLASE FOLD-3 DOMAIN-CONTAINING PROTEIN-RELATED"/>
    <property type="match status" value="1"/>
</dbReference>
<keyword evidence="1" id="KW-0378">Hydrolase</keyword>
<dbReference type="RefSeq" id="WP_064982176.1">
    <property type="nucleotide sequence ID" value="NZ_LZLC01000153.1"/>
</dbReference>
<name>A0A1A3GYT7_MYCMU</name>
<evidence type="ECO:0000313" key="4">
    <source>
        <dbReference type="Proteomes" id="UP000093898"/>
    </source>
</evidence>
<dbReference type="Proteomes" id="UP000093898">
    <property type="component" value="Unassembled WGS sequence"/>
</dbReference>
<organism evidence="3 4">
    <name type="scientific">Mycolicibacterium mucogenicum</name>
    <name type="common">Mycobacterium mucogenicum</name>
    <dbReference type="NCBI Taxonomy" id="56689"/>
    <lineage>
        <taxon>Bacteria</taxon>
        <taxon>Bacillati</taxon>
        <taxon>Actinomycetota</taxon>
        <taxon>Actinomycetes</taxon>
        <taxon>Mycobacteriales</taxon>
        <taxon>Mycobacteriaceae</taxon>
        <taxon>Mycolicibacterium</taxon>
    </lineage>
</organism>
<feature type="domain" description="Alpha/beta hydrolase fold-3" evidence="2">
    <location>
        <begin position="71"/>
        <end position="269"/>
    </location>
</feature>
<protein>
    <recommendedName>
        <fullName evidence="2">Alpha/beta hydrolase fold-3 domain-containing protein</fullName>
    </recommendedName>
</protein>
<dbReference type="Gene3D" id="3.40.50.1820">
    <property type="entry name" value="alpha/beta hydrolase"/>
    <property type="match status" value="1"/>
</dbReference>
<proteinExistence type="predicted"/>